<proteinExistence type="inferred from homology"/>
<dbReference type="RefSeq" id="WP_254163279.1">
    <property type="nucleotide sequence ID" value="NZ_JAHESF010000009.1"/>
</dbReference>
<dbReference type="SUPFAM" id="SSF56954">
    <property type="entry name" value="Outer membrane efflux proteins (OEP)"/>
    <property type="match status" value="1"/>
</dbReference>
<comment type="caution">
    <text evidence="2">The sequence shown here is derived from an EMBL/GenBank/DDBJ whole genome shotgun (WGS) entry which is preliminary data.</text>
</comment>
<dbReference type="AlphaFoldDB" id="A0AAP2DNN6"/>
<sequence>MKKIIFFLVISVPVFGQNVDYNKIILPDYTKTADFGEKLVQLAWKNHPSNETFRREVDIAEVTVRQSSAAWLDIISVAGNMNEFTINPQSDIYGRSAYWPKYNVRASISLGQLFTIPATTRVNRHRLMIAQANVNTQKLTVRNQVLKAYNEYVLREKMYKVQSQLLLDNETSHKLIEQRFKNGETNFETYSLSLSNYTTMTVAQLEAERNYKNAKLDLEQLIGMRLEDVR</sequence>
<protein>
    <submittedName>
        <fullName evidence="2">TolC family protein</fullName>
    </submittedName>
</protein>
<reference evidence="2 3" key="1">
    <citation type="submission" date="2021-05" db="EMBL/GenBank/DDBJ databases">
        <title>A Polyphasic approach of four new species of the genus Ohtaekwangia: Ohtaekwangia histidinii sp. nov., Ohtaekwangia cretensis sp. nov., Ohtaekwangia indiensis sp. nov., Ohtaekwangia reichenbachii sp. nov. from diverse environment.</title>
        <authorList>
            <person name="Octaviana S."/>
        </authorList>
    </citation>
    <scope>NUCLEOTIDE SEQUENCE [LARGE SCALE GENOMIC DNA]</scope>
    <source>
        <strain evidence="2 3">PWU4</strain>
    </source>
</reference>
<keyword evidence="3" id="KW-1185">Reference proteome</keyword>
<evidence type="ECO:0000256" key="1">
    <source>
        <dbReference type="ARBA" id="ARBA00007613"/>
    </source>
</evidence>
<accession>A0AAP2DNN6</accession>
<organism evidence="2 3">
    <name type="scientific">Chryseosolibacter histidini</name>
    <dbReference type="NCBI Taxonomy" id="2782349"/>
    <lineage>
        <taxon>Bacteria</taxon>
        <taxon>Pseudomonadati</taxon>
        <taxon>Bacteroidota</taxon>
        <taxon>Cytophagia</taxon>
        <taxon>Cytophagales</taxon>
        <taxon>Chryseotaleaceae</taxon>
        <taxon>Chryseosolibacter</taxon>
    </lineage>
</organism>
<dbReference type="EMBL" id="JAHESF010000009">
    <property type="protein sequence ID" value="MBT1697409.1"/>
    <property type="molecule type" value="Genomic_DNA"/>
</dbReference>
<comment type="similarity">
    <text evidence="1">Belongs to the outer membrane factor (OMF) (TC 1.B.17) family.</text>
</comment>
<name>A0AAP2DNN6_9BACT</name>
<dbReference type="Pfam" id="PF02321">
    <property type="entry name" value="OEP"/>
    <property type="match status" value="1"/>
</dbReference>
<dbReference type="Proteomes" id="UP001319200">
    <property type="component" value="Unassembled WGS sequence"/>
</dbReference>
<dbReference type="Gene3D" id="1.20.1600.10">
    <property type="entry name" value="Outer membrane efflux proteins (OEP)"/>
    <property type="match status" value="1"/>
</dbReference>
<evidence type="ECO:0000313" key="2">
    <source>
        <dbReference type="EMBL" id="MBT1697409.1"/>
    </source>
</evidence>
<gene>
    <name evidence="2" type="ORF">KK083_11015</name>
</gene>
<dbReference type="InterPro" id="IPR003423">
    <property type="entry name" value="OMP_efflux"/>
</dbReference>
<dbReference type="GO" id="GO:0015562">
    <property type="term" value="F:efflux transmembrane transporter activity"/>
    <property type="evidence" value="ECO:0007669"/>
    <property type="project" value="InterPro"/>
</dbReference>
<evidence type="ECO:0000313" key="3">
    <source>
        <dbReference type="Proteomes" id="UP001319200"/>
    </source>
</evidence>